<feature type="repeat" description="PPR" evidence="3">
    <location>
        <begin position="275"/>
        <end position="309"/>
    </location>
</feature>
<feature type="repeat" description="PPR" evidence="3">
    <location>
        <begin position="310"/>
        <end position="344"/>
    </location>
</feature>
<feature type="repeat" description="PPR" evidence="3">
    <location>
        <begin position="240"/>
        <end position="274"/>
    </location>
</feature>
<feature type="non-terminal residue" evidence="4">
    <location>
        <position position="1"/>
    </location>
</feature>
<feature type="repeat" description="PPR" evidence="3">
    <location>
        <begin position="206"/>
        <end position="236"/>
    </location>
</feature>
<evidence type="ECO:0000313" key="5">
    <source>
        <dbReference type="Proteomes" id="UP000824469"/>
    </source>
</evidence>
<evidence type="ECO:0000256" key="3">
    <source>
        <dbReference type="PROSITE-ProRule" id="PRU00708"/>
    </source>
</evidence>
<dbReference type="NCBIfam" id="TIGR00756">
    <property type="entry name" value="PPR"/>
    <property type="match status" value="14"/>
</dbReference>
<organism evidence="4 5">
    <name type="scientific">Taxus chinensis</name>
    <name type="common">Chinese yew</name>
    <name type="synonym">Taxus wallichiana var. chinensis</name>
    <dbReference type="NCBI Taxonomy" id="29808"/>
    <lineage>
        <taxon>Eukaryota</taxon>
        <taxon>Viridiplantae</taxon>
        <taxon>Streptophyta</taxon>
        <taxon>Embryophyta</taxon>
        <taxon>Tracheophyta</taxon>
        <taxon>Spermatophyta</taxon>
        <taxon>Pinopsida</taxon>
        <taxon>Pinidae</taxon>
        <taxon>Conifers II</taxon>
        <taxon>Cupressales</taxon>
        <taxon>Taxaceae</taxon>
        <taxon>Taxus</taxon>
    </lineage>
</organism>
<feature type="repeat" description="PPR" evidence="3">
    <location>
        <begin position="380"/>
        <end position="410"/>
    </location>
</feature>
<name>A0AA38LND6_TAXCH</name>
<feature type="repeat" description="PPR" evidence="3">
    <location>
        <begin position="171"/>
        <end position="205"/>
    </location>
</feature>
<feature type="repeat" description="PPR" evidence="3">
    <location>
        <begin position="443"/>
        <end position="477"/>
    </location>
</feature>
<dbReference type="Pfam" id="PF01535">
    <property type="entry name" value="PPR"/>
    <property type="match status" value="2"/>
</dbReference>
<dbReference type="AlphaFoldDB" id="A0AA38LND6"/>
<evidence type="ECO:0000313" key="4">
    <source>
        <dbReference type="EMBL" id="KAH9329976.1"/>
    </source>
</evidence>
<accession>A0AA38LND6</accession>
<dbReference type="SUPFAM" id="SSF48452">
    <property type="entry name" value="TPR-like"/>
    <property type="match status" value="1"/>
</dbReference>
<feature type="non-terminal residue" evidence="4">
    <location>
        <position position="901"/>
    </location>
</feature>
<keyword evidence="5" id="KW-1185">Reference proteome</keyword>
<feature type="repeat" description="PPR" evidence="3">
    <location>
        <begin position="478"/>
        <end position="512"/>
    </location>
</feature>
<evidence type="ECO:0008006" key="6">
    <source>
        <dbReference type="Google" id="ProtNLM"/>
    </source>
</evidence>
<proteinExistence type="inferred from homology"/>
<evidence type="ECO:0000256" key="2">
    <source>
        <dbReference type="ARBA" id="ARBA00022737"/>
    </source>
</evidence>
<protein>
    <recommendedName>
        <fullName evidence="6">Pentatricopeptide repeat-containing protein</fullName>
    </recommendedName>
</protein>
<comment type="similarity">
    <text evidence="1">Belongs to the PPR family. P subfamily.</text>
</comment>
<feature type="repeat" description="PPR" evidence="3">
    <location>
        <begin position="513"/>
        <end position="547"/>
    </location>
</feature>
<dbReference type="PANTHER" id="PTHR47939:SF13">
    <property type="entry name" value="OS03G0201400 PROTEIN"/>
    <property type="match status" value="1"/>
</dbReference>
<comment type="caution">
    <text evidence="4">The sequence shown here is derived from an EMBL/GenBank/DDBJ whole genome shotgun (WGS) entry which is preliminary data.</text>
</comment>
<dbReference type="Gene3D" id="1.25.40.10">
    <property type="entry name" value="Tetratricopeptide repeat domain"/>
    <property type="match status" value="7"/>
</dbReference>
<dbReference type="EMBL" id="JAHRHJ020000001">
    <property type="protein sequence ID" value="KAH9329976.1"/>
    <property type="molecule type" value="Genomic_DNA"/>
</dbReference>
<dbReference type="InterPro" id="IPR050667">
    <property type="entry name" value="PPR-containing_protein"/>
</dbReference>
<reference evidence="4 5" key="1">
    <citation type="journal article" date="2021" name="Nat. Plants">
        <title>The Taxus genome provides insights into paclitaxel biosynthesis.</title>
        <authorList>
            <person name="Xiong X."/>
            <person name="Gou J."/>
            <person name="Liao Q."/>
            <person name="Li Y."/>
            <person name="Zhou Q."/>
            <person name="Bi G."/>
            <person name="Li C."/>
            <person name="Du R."/>
            <person name="Wang X."/>
            <person name="Sun T."/>
            <person name="Guo L."/>
            <person name="Liang H."/>
            <person name="Lu P."/>
            <person name="Wu Y."/>
            <person name="Zhang Z."/>
            <person name="Ro D.K."/>
            <person name="Shang Y."/>
            <person name="Huang S."/>
            <person name="Yan J."/>
        </authorList>
    </citation>
    <scope>NUCLEOTIDE SEQUENCE [LARGE SCALE GENOMIC DNA]</scope>
    <source>
        <strain evidence="4">Ta-2019</strain>
    </source>
</reference>
<dbReference type="InterPro" id="IPR002885">
    <property type="entry name" value="PPR_rpt"/>
</dbReference>
<sequence>GFSTTMIMMKKFALLFAESTPSPSLGSIEGGFLRPSSSRPADRLSAVFSKGKVHINQEELNNLGAHLTHGDVEIVLNRQKHWKNAHAFFKWAALQNGYKHNCYTYNTMASILAKGKQTWVLREFMEEMMKERCRMTPGALGFLIRCFGSVGMVDEAMYLLGRAGTLNCVPNVYTYNCLLDVLAKSKRFDLVEIRYNEMQKYGFVSDKFTLTSLLQAHCGVGKFTEALNLLKIMSERGWVDEHVLTVLLVALSKSGKVGTAFELIERMRKLKINPNEKTYFVLVHGFVKQNQISKALELVEHMRELSIRLDLLTYRVLIEGLCEKNECLKAYDLYLEIRDFGLSPDVGIFVNLICSLSSEGHLDAVNRLLEDGLFFLCGSLVSLYNAVLEGFVKADKVDEAFSLVQEMIRLYSLVVEGTTEIPAVDSVKVERGSIKLSKVVSPNTTSFCVVIDGLCKVGKLDMALGLLRDMIKLNIIPNILLYNSLIHALCSLDRLDESCKLLDDMKDRSIYPTQYTYNSILGCLCKRVEVSEALELMREMRLHGYVPWIKHYTSLVKRLCQCGKITEAYNFLNEMVQLGFLPDMMAYSAAIDGLCKAGEVDDAWKLFKEMSEKLYVPDVVAHNILINGFCKIGRIRDAQQILNELLEKGHSPSVVTYNVMMNGLCKNERVDLALLYLPRMVSEGRPPNVVTYTTLINGLFNAGRDKEALALWNKMEQKECHPNIVAYTALIEGLCKCNRAKFASSYLHSMKSNGIEPEAVIYSVLINSLVEEDETVFACEVLDTMVLNINNHNPSDKSYQVLVDGLCKLSKDEMGSVVVRNIIDKGWLPTIHNLNELENAAKKEKKVLILYSPVIGSVAHMGCGEAMSERYIKKSRVADQLFPAHFLVANRSSDSLCDCMY</sequence>
<evidence type="ECO:0000256" key="1">
    <source>
        <dbReference type="ARBA" id="ARBA00007626"/>
    </source>
</evidence>
<gene>
    <name evidence="4" type="ORF">KI387_002084</name>
</gene>
<dbReference type="Proteomes" id="UP000824469">
    <property type="component" value="Unassembled WGS sequence"/>
</dbReference>
<keyword evidence="2" id="KW-0677">Repeat</keyword>
<dbReference type="PANTHER" id="PTHR47939">
    <property type="entry name" value="MEMBRANE-ASSOCIATED SALT-INDUCIBLE PROTEIN-LIKE"/>
    <property type="match status" value="1"/>
</dbReference>
<dbReference type="OMA" id="LCVPNSY"/>
<feature type="repeat" description="PPR" evidence="3">
    <location>
        <begin position="618"/>
        <end position="652"/>
    </location>
</feature>
<dbReference type="Pfam" id="PF13041">
    <property type="entry name" value="PPR_2"/>
    <property type="match status" value="5"/>
</dbReference>
<dbReference type="Pfam" id="PF12854">
    <property type="entry name" value="PPR_1"/>
    <property type="match status" value="3"/>
</dbReference>
<feature type="repeat" description="PPR" evidence="3">
    <location>
        <begin position="583"/>
        <end position="617"/>
    </location>
</feature>
<dbReference type="PROSITE" id="PS51375">
    <property type="entry name" value="PPR"/>
    <property type="match status" value="15"/>
</dbReference>
<dbReference type="InterPro" id="IPR011990">
    <property type="entry name" value="TPR-like_helical_dom_sf"/>
</dbReference>
<feature type="repeat" description="PPR" evidence="3">
    <location>
        <begin position="723"/>
        <end position="757"/>
    </location>
</feature>
<feature type="repeat" description="PPR" evidence="3">
    <location>
        <begin position="653"/>
        <end position="687"/>
    </location>
</feature>
<feature type="repeat" description="PPR" evidence="3">
    <location>
        <begin position="548"/>
        <end position="582"/>
    </location>
</feature>
<feature type="repeat" description="PPR" evidence="3">
    <location>
        <begin position="688"/>
        <end position="722"/>
    </location>
</feature>